<evidence type="ECO:0000259" key="7">
    <source>
        <dbReference type="PROSITE" id="PS51462"/>
    </source>
</evidence>
<keyword evidence="9" id="KW-1185">Reference proteome</keyword>
<comment type="cofactor">
    <cofactor evidence="2">
        <name>Mg(2+)</name>
        <dbReference type="ChEBI" id="CHEBI:18420"/>
    </cofactor>
</comment>
<dbReference type="PROSITE" id="PS51462">
    <property type="entry name" value="NUDIX"/>
    <property type="match status" value="1"/>
</dbReference>
<dbReference type="CDD" id="cd03426">
    <property type="entry name" value="NUDIX_CoAse_Nudt7"/>
    <property type="match status" value="1"/>
</dbReference>
<dbReference type="EMBL" id="JRAA01000001">
    <property type="protein sequence ID" value="KHF26082.1"/>
    <property type="molecule type" value="Genomic_DNA"/>
</dbReference>
<dbReference type="AlphaFoldDB" id="A0A0B0HBN9"/>
<sequence length="200" mass="22717">MFDRDDLPQRLSHRLTQADVTPLQENFPADFFNSPPKAAAVLMPLVRKDDGWHFLFIRRSLHDKDKHSGQVAFPGGQVDPGDRDSHATALREAHEEIGLQSNAVDVLGSLNSYRTISNFEVTGVVAQVTSAFTASPDPREVDRVFTIPLEWLANPDNLERRPRLLHGMQQQTDVLYYRRYDNELLWGVTARLVDSVIRVL</sequence>
<dbReference type="OrthoDB" id="9802805at2"/>
<dbReference type="InterPro" id="IPR045121">
    <property type="entry name" value="CoAse"/>
</dbReference>
<dbReference type="Pfam" id="PF00293">
    <property type="entry name" value="NUDIX"/>
    <property type="match status" value="1"/>
</dbReference>
<protein>
    <submittedName>
        <fullName evidence="8">NTP pyrophosphohydrolase</fullName>
    </submittedName>
</protein>
<dbReference type="InterPro" id="IPR015797">
    <property type="entry name" value="NUDIX_hydrolase-like_dom_sf"/>
</dbReference>
<evidence type="ECO:0000256" key="5">
    <source>
        <dbReference type="ARBA" id="ARBA00022842"/>
    </source>
</evidence>
<dbReference type="PATRIC" id="fig|2340.3.peg.592"/>
<dbReference type="RefSeq" id="WP_052131994.1">
    <property type="nucleotide sequence ID" value="NZ_JRAA01000001.1"/>
</dbReference>
<keyword evidence="3" id="KW-0479">Metal-binding</keyword>
<gene>
    <name evidence="8" type="ORF">JV46_21240</name>
</gene>
<dbReference type="Proteomes" id="UP000030856">
    <property type="component" value="Unassembled WGS sequence"/>
</dbReference>
<evidence type="ECO:0000256" key="2">
    <source>
        <dbReference type="ARBA" id="ARBA00001946"/>
    </source>
</evidence>
<evidence type="ECO:0000256" key="3">
    <source>
        <dbReference type="ARBA" id="ARBA00022723"/>
    </source>
</evidence>
<dbReference type="SUPFAM" id="SSF55811">
    <property type="entry name" value="Nudix"/>
    <property type="match status" value="1"/>
</dbReference>
<evidence type="ECO:0000256" key="6">
    <source>
        <dbReference type="ARBA" id="ARBA00023211"/>
    </source>
</evidence>
<evidence type="ECO:0000313" key="9">
    <source>
        <dbReference type="Proteomes" id="UP000030856"/>
    </source>
</evidence>
<dbReference type="PANTHER" id="PTHR12992:SF11">
    <property type="entry name" value="MITOCHONDRIAL COENZYME A DIPHOSPHATASE NUDT8"/>
    <property type="match status" value="1"/>
</dbReference>
<name>A0A0B0HBN9_SOVGS</name>
<proteinExistence type="predicted"/>
<dbReference type="eggNOG" id="COG0494">
    <property type="taxonomic scope" value="Bacteria"/>
</dbReference>
<organism evidence="8 9">
    <name type="scientific">Solemya velum gill symbiont</name>
    <dbReference type="NCBI Taxonomy" id="2340"/>
    <lineage>
        <taxon>Bacteria</taxon>
        <taxon>Pseudomonadati</taxon>
        <taxon>Pseudomonadota</taxon>
        <taxon>Gammaproteobacteria</taxon>
        <taxon>sulfur-oxidizing symbionts</taxon>
    </lineage>
</organism>
<dbReference type="STRING" id="2340.JV46_21240"/>
<evidence type="ECO:0000256" key="4">
    <source>
        <dbReference type="ARBA" id="ARBA00022801"/>
    </source>
</evidence>
<dbReference type="PANTHER" id="PTHR12992">
    <property type="entry name" value="NUDIX HYDROLASE"/>
    <property type="match status" value="1"/>
</dbReference>
<dbReference type="GO" id="GO:0010945">
    <property type="term" value="F:coenzyme A diphosphatase activity"/>
    <property type="evidence" value="ECO:0007669"/>
    <property type="project" value="InterPro"/>
</dbReference>
<evidence type="ECO:0000313" key="8">
    <source>
        <dbReference type="EMBL" id="KHF26082.1"/>
    </source>
</evidence>
<dbReference type="InterPro" id="IPR000086">
    <property type="entry name" value="NUDIX_hydrolase_dom"/>
</dbReference>
<comment type="cofactor">
    <cofactor evidence="1">
        <name>Mn(2+)</name>
        <dbReference type="ChEBI" id="CHEBI:29035"/>
    </cofactor>
</comment>
<comment type="caution">
    <text evidence="8">The sequence shown here is derived from an EMBL/GenBank/DDBJ whole genome shotgun (WGS) entry which is preliminary data.</text>
</comment>
<keyword evidence="4 8" id="KW-0378">Hydrolase</keyword>
<keyword evidence="5" id="KW-0460">Magnesium</keyword>
<evidence type="ECO:0000256" key="1">
    <source>
        <dbReference type="ARBA" id="ARBA00001936"/>
    </source>
</evidence>
<dbReference type="GO" id="GO:0046872">
    <property type="term" value="F:metal ion binding"/>
    <property type="evidence" value="ECO:0007669"/>
    <property type="project" value="UniProtKB-KW"/>
</dbReference>
<dbReference type="Gene3D" id="3.90.79.10">
    <property type="entry name" value="Nucleoside Triphosphate Pyrophosphohydrolase"/>
    <property type="match status" value="1"/>
</dbReference>
<keyword evidence="6" id="KW-0464">Manganese</keyword>
<feature type="domain" description="Nudix hydrolase" evidence="7">
    <location>
        <begin position="36"/>
        <end position="169"/>
    </location>
</feature>
<accession>A0A0B0HBN9</accession>
<reference evidence="8 9" key="1">
    <citation type="journal article" date="2014" name="BMC Genomics">
        <title>The genome of the intracellular bacterium of the coastal bivalve, Solemya velum: a blueprint for thriving in and out of symbiosis.</title>
        <authorList>
            <person name="Dmytrenko O."/>
            <person name="Russell S.L."/>
            <person name="Loo W.T."/>
            <person name="Fontanez K.M."/>
            <person name="Liao L."/>
            <person name="Roeselers G."/>
            <person name="Sharma R."/>
            <person name="Stewart F.J."/>
            <person name="Newton I.L."/>
            <person name="Woyke T."/>
            <person name="Wu D."/>
            <person name="Lang J.M."/>
            <person name="Eisen J.A."/>
            <person name="Cavanaugh C.M."/>
        </authorList>
    </citation>
    <scope>NUCLEOTIDE SEQUENCE [LARGE SCALE GENOMIC DNA]</scope>
    <source>
        <strain evidence="8 9">WH</strain>
    </source>
</reference>